<accession>A0A8T7M155</accession>
<dbReference type="EMBL" id="CP128399">
    <property type="protein sequence ID" value="WJW67166.1"/>
    <property type="molecule type" value="Genomic_DNA"/>
</dbReference>
<dbReference type="Proteomes" id="UP000521676">
    <property type="component" value="Unassembled WGS sequence"/>
</dbReference>
<keyword evidence="4" id="KW-1185">Reference proteome</keyword>
<evidence type="ECO:0000313" key="1">
    <source>
        <dbReference type="EMBL" id="NWJ45291.1"/>
    </source>
</evidence>
<dbReference type="EMBL" id="JACATZ010000001">
    <property type="protein sequence ID" value="NWJ45291.1"/>
    <property type="molecule type" value="Genomic_DNA"/>
</dbReference>
<sequence length="130" mass="14578">MKPEGLYLAPLNKGWQLTGLYEGSKEVFAKFSTSVGFPVIKLLSSVLAHDYTNIGFLVSTGSEKIPERIKTMKPNSLLLHRLDTGWQVFAVYPTRRQQIMALYEPLELSLARKIAGIIAVNYGLSNFEED</sequence>
<reference evidence="2" key="2">
    <citation type="journal article" date="2024" name="Nature">
        <title>Anoxygenic phototroph of the Chloroflexota uses a type I reaction centre.</title>
        <authorList>
            <person name="Tsuji J.M."/>
            <person name="Shaw N.A."/>
            <person name="Nagashima S."/>
            <person name="Venkiteswaran J.J."/>
            <person name="Schiff S.L."/>
            <person name="Watanabe T."/>
            <person name="Fukui M."/>
            <person name="Hanada S."/>
            <person name="Tank M."/>
            <person name="Neufeld J.D."/>
        </authorList>
    </citation>
    <scope>NUCLEOTIDE SEQUENCE</scope>
    <source>
        <strain evidence="2">L227-S17</strain>
    </source>
</reference>
<name>A0A8T7M155_9CHLR</name>
<evidence type="ECO:0000313" key="3">
    <source>
        <dbReference type="Proteomes" id="UP000521676"/>
    </source>
</evidence>
<dbReference type="Proteomes" id="UP001431572">
    <property type="component" value="Chromosome 1"/>
</dbReference>
<gene>
    <name evidence="1" type="ORF">HXX08_05370</name>
    <name evidence="2" type="ORF">OZ401_000422</name>
</gene>
<evidence type="ECO:0000313" key="2">
    <source>
        <dbReference type="EMBL" id="WJW67166.1"/>
    </source>
</evidence>
<organism evidence="1 3">
    <name type="scientific">Candidatus Chlorohelix allophototropha</name>
    <dbReference type="NCBI Taxonomy" id="3003348"/>
    <lineage>
        <taxon>Bacteria</taxon>
        <taxon>Bacillati</taxon>
        <taxon>Chloroflexota</taxon>
        <taxon>Chloroflexia</taxon>
        <taxon>Candidatus Chloroheliales</taxon>
        <taxon>Candidatus Chloroheliaceae</taxon>
        <taxon>Candidatus Chlorohelix</taxon>
    </lineage>
</organism>
<proteinExistence type="predicted"/>
<dbReference type="AlphaFoldDB" id="A0A8T7M155"/>
<evidence type="ECO:0000313" key="4">
    <source>
        <dbReference type="Proteomes" id="UP001431572"/>
    </source>
</evidence>
<reference evidence="1 3" key="1">
    <citation type="submission" date="2020-06" db="EMBL/GenBank/DDBJ databases">
        <title>Anoxygenic phototrophic Chloroflexota member uses a Type I reaction center.</title>
        <authorList>
            <person name="Tsuji J.M."/>
            <person name="Shaw N.A."/>
            <person name="Nagashima S."/>
            <person name="Venkiteswaran J."/>
            <person name="Schiff S.L."/>
            <person name="Hanada S."/>
            <person name="Tank M."/>
            <person name="Neufeld J.D."/>
        </authorList>
    </citation>
    <scope>NUCLEOTIDE SEQUENCE [LARGE SCALE GENOMIC DNA]</scope>
    <source>
        <strain evidence="1">L227-S17</strain>
    </source>
</reference>
<protein>
    <submittedName>
        <fullName evidence="1">Uncharacterized protein</fullName>
    </submittedName>
</protein>
<dbReference type="RefSeq" id="WP_341469063.1">
    <property type="nucleotide sequence ID" value="NZ_CP128399.1"/>
</dbReference>